<dbReference type="InterPro" id="IPR011990">
    <property type="entry name" value="TPR-like_helical_dom_sf"/>
</dbReference>
<evidence type="ECO:0000313" key="2">
    <source>
        <dbReference type="EMBL" id="MBP2295729.1"/>
    </source>
</evidence>
<comment type="caution">
    <text evidence="2">The sequence shown here is derived from an EMBL/GenBank/DDBJ whole genome shotgun (WGS) entry which is preliminary data.</text>
</comment>
<dbReference type="InterPro" id="IPR019734">
    <property type="entry name" value="TPR_rpt"/>
</dbReference>
<keyword evidence="1" id="KW-0802">TPR repeat</keyword>
<dbReference type="SUPFAM" id="SSF53756">
    <property type="entry name" value="UDP-Glycosyltransferase/glycogen phosphorylase"/>
    <property type="match status" value="1"/>
</dbReference>
<name>A0ABS4SU22_9PROT</name>
<gene>
    <name evidence="2" type="ORF">J2851_005542</name>
</gene>
<protein>
    <submittedName>
        <fullName evidence="2">Tetratricopeptide (TPR) repeat protein</fullName>
    </submittedName>
</protein>
<organism evidence="2 3">
    <name type="scientific">Azospirillum rugosum</name>
    <dbReference type="NCBI Taxonomy" id="416170"/>
    <lineage>
        <taxon>Bacteria</taxon>
        <taxon>Pseudomonadati</taxon>
        <taxon>Pseudomonadota</taxon>
        <taxon>Alphaproteobacteria</taxon>
        <taxon>Rhodospirillales</taxon>
        <taxon>Azospirillaceae</taxon>
        <taxon>Azospirillum</taxon>
    </lineage>
</organism>
<dbReference type="PROSITE" id="PS50005">
    <property type="entry name" value="TPR"/>
    <property type="match status" value="1"/>
</dbReference>
<dbReference type="Proteomes" id="UP000781958">
    <property type="component" value="Unassembled WGS sequence"/>
</dbReference>
<dbReference type="InterPro" id="IPR052943">
    <property type="entry name" value="TMTC_O-mannosyl-trnsfr"/>
</dbReference>
<dbReference type="SMART" id="SM00028">
    <property type="entry name" value="TPR"/>
    <property type="match status" value="5"/>
</dbReference>
<feature type="repeat" description="TPR" evidence="1">
    <location>
        <begin position="70"/>
        <end position="103"/>
    </location>
</feature>
<dbReference type="SUPFAM" id="SSF48452">
    <property type="entry name" value="TPR-like"/>
    <property type="match status" value="2"/>
</dbReference>
<dbReference type="EMBL" id="JAGINP010000024">
    <property type="protein sequence ID" value="MBP2295729.1"/>
    <property type="molecule type" value="Genomic_DNA"/>
</dbReference>
<dbReference type="Gene3D" id="1.25.40.10">
    <property type="entry name" value="Tetratricopeptide repeat domain"/>
    <property type="match status" value="3"/>
</dbReference>
<sequence>MAQHGGTGLGPDGRDGRASEAERLLRAVLAADAGNEDAWLRLGGLALSDGRCRMAARCFARVMLLAPHRAQAMHNLAEALRVAGRKRQAAIAYTRALRLRPDYPKALAAFGLMLKEGGSGRDARRLVARSLVADPAYSAGWRNLGALVQERNQPDVVARLLRRAALSAPDDAATLAAYGVALCEVKDTGLALAALRRAAALAPDATSVQGNLAFGLMHAGDTEGSLRATRRLRRLDPMAPEADAQESLTWMMKGDFERAAGFVKRALALAPGHAGTLVNAALAFHSLGGAQGSVRWNKRALRLDAASPVARFNLSLALLQKGDFARGWALYEARWAMWGSAFPRHAPAWDGSPLNGRSILLVAEQGHGDTLHFVRYAELLAAQGGRVVLLVQPLLKRLLRNTPGVTAVYGFGEEPPACDVCAPMLSVPRLVGTRLETIPANIPYLRAEEGDGRAWRDRLAGERRLKVGLVWAGEPRKDDVKANSVDRRRSLTLSALAPLAAIPGVAFYSLQIGEAGAQAGAPPPGMALTDWTGDIRDFADTAAFIEQLDLVVTVDTSVCHLAGGLGKPVWVLSRFDACWRWLGHREDSPWYPTMRLFHQDEPGAWDAPIARLTSQLKEYAAVRDSQP</sequence>
<dbReference type="Gene3D" id="3.40.50.2000">
    <property type="entry name" value="Glycogen Phosphorylase B"/>
    <property type="match status" value="1"/>
</dbReference>
<proteinExistence type="predicted"/>
<reference evidence="2 3" key="1">
    <citation type="submission" date="2021-03" db="EMBL/GenBank/DDBJ databases">
        <title>Genomic Encyclopedia of Type Strains, Phase III (KMG-III): the genomes of soil and plant-associated and newly described type strains.</title>
        <authorList>
            <person name="Whitman W."/>
        </authorList>
    </citation>
    <scope>NUCLEOTIDE SEQUENCE [LARGE SCALE GENOMIC DNA]</scope>
    <source>
        <strain evidence="2 3">IMMIB AFH-6</strain>
    </source>
</reference>
<dbReference type="Pfam" id="PF13432">
    <property type="entry name" value="TPR_16"/>
    <property type="match status" value="2"/>
</dbReference>
<evidence type="ECO:0000313" key="3">
    <source>
        <dbReference type="Proteomes" id="UP000781958"/>
    </source>
</evidence>
<dbReference type="PANTHER" id="PTHR44809">
    <property type="match status" value="1"/>
</dbReference>
<keyword evidence="3" id="KW-1185">Reference proteome</keyword>
<evidence type="ECO:0000256" key="1">
    <source>
        <dbReference type="PROSITE-ProRule" id="PRU00339"/>
    </source>
</evidence>
<accession>A0ABS4SU22</accession>
<dbReference type="PANTHER" id="PTHR44809:SF1">
    <property type="entry name" value="PROTEIN O-MANNOSYL-TRANSFERASE TMTC1"/>
    <property type="match status" value="1"/>
</dbReference>
<dbReference type="RefSeq" id="WP_209770331.1">
    <property type="nucleotide sequence ID" value="NZ_JAGINP010000024.1"/>
</dbReference>